<dbReference type="GeneID" id="94548583"/>
<dbReference type="Pfam" id="PF04542">
    <property type="entry name" value="Sigma70_r2"/>
    <property type="match status" value="1"/>
</dbReference>
<keyword evidence="2" id="KW-0805">Transcription regulation</keyword>
<keyword evidence="4" id="KW-0804">Transcription</keyword>
<dbReference type="Gene3D" id="1.10.10.10">
    <property type="entry name" value="Winged helix-like DNA-binding domain superfamily/Winged helix DNA-binding domain"/>
    <property type="match status" value="1"/>
</dbReference>
<dbReference type="GO" id="GO:0016987">
    <property type="term" value="F:sigma factor activity"/>
    <property type="evidence" value="ECO:0007669"/>
    <property type="project" value="UniProtKB-KW"/>
</dbReference>
<dbReference type="EMBL" id="SLXB01000004">
    <property type="protein sequence ID" value="TCO94933.1"/>
    <property type="molecule type" value="Genomic_DNA"/>
</dbReference>
<organism evidence="5 6">
    <name type="scientific">Prevotella heparinolytica</name>
    <dbReference type="NCBI Taxonomy" id="28113"/>
    <lineage>
        <taxon>Bacteria</taxon>
        <taxon>Pseudomonadati</taxon>
        <taxon>Bacteroidota</taxon>
        <taxon>Bacteroidia</taxon>
        <taxon>Bacteroidales</taxon>
        <taxon>Bacteroidaceae</taxon>
        <taxon>Bacteroides</taxon>
    </lineage>
</organism>
<dbReference type="InterPro" id="IPR014284">
    <property type="entry name" value="RNA_pol_sigma-70_dom"/>
</dbReference>
<dbReference type="InterPro" id="IPR039425">
    <property type="entry name" value="RNA_pol_sigma-70-like"/>
</dbReference>
<proteinExistence type="inferred from homology"/>
<dbReference type="PANTHER" id="PTHR43133:SF46">
    <property type="entry name" value="RNA POLYMERASE SIGMA-70 FACTOR ECF SUBFAMILY"/>
    <property type="match status" value="1"/>
</dbReference>
<dbReference type="InterPro" id="IPR014327">
    <property type="entry name" value="RNA_pol_sigma70_bacteroid"/>
</dbReference>
<dbReference type="InterPro" id="IPR013324">
    <property type="entry name" value="RNA_pol_sigma_r3/r4-like"/>
</dbReference>
<dbReference type="AlphaFoldDB" id="A0A2R3MSM2"/>
<dbReference type="PANTHER" id="PTHR43133">
    <property type="entry name" value="RNA POLYMERASE ECF-TYPE SIGMA FACTO"/>
    <property type="match status" value="1"/>
</dbReference>
<evidence type="ECO:0000256" key="3">
    <source>
        <dbReference type="ARBA" id="ARBA00023082"/>
    </source>
</evidence>
<dbReference type="NCBIfam" id="TIGR02985">
    <property type="entry name" value="Sig70_bacteroi1"/>
    <property type="match status" value="1"/>
</dbReference>
<comment type="caution">
    <text evidence="5">The sequence shown here is derived from an EMBL/GenBank/DDBJ whole genome shotgun (WGS) entry which is preliminary data.</text>
</comment>
<evidence type="ECO:0000256" key="1">
    <source>
        <dbReference type="ARBA" id="ARBA00010641"/>
    </source>
</evidence>
<protein>
    <submittedName>
        <fullName evidence="5">RNA polymerase sigma-70 factor (ECF subfamily)</fullName>
    </submittedName>
</protein>
<dbReference type="NCBIfam" id="TIGR02937">
    <property type="entry name" value="sigma70-ECF"/>
    <property type="match status" value="1"/>
</dbReference>
<dbReference type="Proteomes" id="UP000295600">
    <property type="component" value="Unassembled WGS sequence"/>
</dbReference>
<dbReference type="Pfam" id="PF08281">
    <property type="entry name" value="Sigma70_r4_2"/>
    <property type="match status" value="1"/>
</dbReference>
<dbReference type="SUPFAM" id="SSF88946">
    <property type="entry name" value="Sigma2 domain of RNA polymerase sigma factors"/>
    <property type="match status" value="1"/>
</dbReference>
<gene>
    <name evidence="5" type="ORF">EV202_10430</name>
</gene>
<evidence type="ECO:0000256" key="4">
    <source>
        <dbReference type="ARBA" id="ARBA00023163"/>
    </source>
</evidence>
<evidence type="ECO:0000313" key="6">
    <source>
        <dbReference type="Proteomes" id="UP000295600"/>
    </source>
</evidence>
<dbReference type="InterPro" id="IPR013325">
    <property type="entry name" value="RNA_pol_sigma_r2"/>
</dbReference>
<dbReference type="InterPro" id="IPR007627">
    <property type="entry name" value="RNA_pol_sigma70_r2"/>
</dbReference>
<keyword evidence="3" id="KW-0731">Sigma factor</keyword>
<dbReference type="Gene3D" id="1.10.1740.10">
    <property type="match status" value="1"/>
</dbReference>
<comment type="similarity">
    <text evidence="1">Belongs to the sigma-70 factor family. ECF subfamily.</text>
</comment>
<reference evidence="5 6" key="1">
    <citation type="submission" date="2019-03" db="EMBL/GenBank/DDBJ databases">
        <title>Genomic Encyclopedia of Type Strains, Phase IV (KMG-IV): sequencing the most valuable type-strain genomes for metagenomic binning, comparative biology and taxonomic classification.</title>
        <authorList>
            <person name="Goeker M."/>
        </authorList>
    </citation>
    <scope>NUCLEOTIDE SEQUENCE [LARGE SCALE GENOMIC DNA]</scope>
    <source>
        <strain evidence="5 6">DSM 23917</strain>
    </source>
</reference>
<accession>A0A2R3MSM2</accession>
<dbReference type="SUPFAM" id="SSF88659">
    <property type="entry name" value="Sigma3 and sigma4 domains of RNA polymerase sigma factors"/>
    <property type="match status" value="1"/>
</dbReference>
<name>A0A2R3MSM2_9BACE</name>
<dbReference type="CDD" id="cd06171">
    <property type="entry name" value="Sigma70_r4"/>
    <property type="match status" value="1"/>
</dbReference>
<dbReference type="InterPro" id="IPR036388">
    <property type="entry name" value="WH-like_DNA-bd_sf"/>
</dbReference>
<dbReference type="InterPro" id="IPR013249">
    <property type="entry name" value="RNA_pol_sigma70_r4_t2"/>
</dbReference>
<dbReference type="RefSeq" id="WP_106069536.1">
    <property type="nucleotide sequence ID" value="NZ_CAUSQV010000053.1"/>
</dbReference>
<sequence length="189" mass="22733">MIETNSDIALFNKIFNEYQSKFIHFASTYVDDQMAAEDIVMESMMYYWENRARINGEKESLSLPYVYIFTAIRNKCLNYLRNRRYDQMLSEQMQKHEEWKLSIQIATLEACNPQELLSKEIQEQVQRALAKLPEVTRRIFIMHHFEEKTHREIAMIMNMSVKGVEYHMAKAIRLLKKSLKHMLFILFFM</sequence>
<dbReference type="GO" id="GO:0006352">
    <property type="term" value="P:DNA-templated transcription initiation"/>
    <property type="evidence" value="ECO:0007669"/>
    <property type="project" value="InterPro"/>
</dbReference>
<dbReference type="GO" id="GO:0003677">
    <property type="term" value="F:DNA binding"/>
    <property type="evidence" value="ECO:0007669"/>
    <property type="project" value="InterPro"/>
</dbReference>
<evidence type="ECO:0000256" key="2">
    <source>
        <dbReference type="ARBA" id="ARBA00023015"/>
    </source>
</evidence>
<evidence type="ECO:0000313" key="5">
    <source>
        <dbReference type="EMBL" id="TCO94933.1"/>
    </source>
</evidence>
<dbReference type="KEGG" id="bhf:C3V43_09090"/>